<feature type="domain" description="Coiled-coil" evidence="3">
    <location>
        <begin position="5"/>
        <end position="128"/>
    </location>
</feature>
<evidence type="ECO:0000313" key="5">
    <source>
        <dbReference type="Proteomes" id="UP000261540"/>
    </source>
</evidence>
<organism evidence="4 5">
    <name type="scientific">Paramormyrops kingsleyae</name>
    <dbReference type="NCBI Taxonomy" id="1676925"/>
    <lineage>
        <taxon>Eukaryota</taxon>
        <taxon>Metazoa</taxon>
        <taxon>Chordata</taxon>
        <taxon>Craniata</taxon>
        <taxon>Vertebrata</taxon>
        <taxon>Euteleostomi</taxon>
        <taxon>Actinopterygii</taxon>
        <taxon>Neopterygii</taxon>
        <taxon>Teleostei</taxon>
        <taxon>Osteoglossocephala</taxon>
        <taxon>Osteoglossomorpha</taxon>
        <taxon>Osteoglossiformes</taxon>
        <taxon>Mormyridae</taxon>
        <taxon>Paramormyrops</taxon>
    </lineage>
</organism>
<proteinExistence type="predicted"/>
<evidence type="ECO:0000256" key="2">
    <source>
        <dbReference type="SAM" id="MobiDB-lite"/>
    </source>
</evidence>
<reference evidence="4" key="1">
    <citation type="submission" date="2025-08" db="UniProtKB">
        <authorList>
            <consortium name="Ensembl"/>
        </authorList>
    </citation>
    <scope>IDENTIFICATION</scope>
</reference>
<dbReference type="AlphaFoldDB" id="A0A3B3RX72"/>
<dbReference type="Pfam" id="PF15295">
    <property type="entry name" value="CCDC50_N"/>
    <property type="match status" value="1"/>
</dbReference>
<protein>
    <submittedName>
        <fullName evidence="4">Coiled-coil domain containing 50</fullName>
    </submittedName>
</protein>
<dbReference type="GO" id="GO:0031625">
    <property type="term" value="F:ubiquitin protein ligase binding"/>
    <property type="evidence" value="ECO:0007669"/>
    <property type="project" value="TreeGrafter"/>
</dbReference>
<dbReference type="Ensembl" id="ENSPKIT00000003589.1">
    <property type="protein sequence ID" value="ENSPKIP00000022918.1"/>
    <property type="gene ID" value="ENSPKIG00000006742.1"/>
</dbReference>
<dbReference type="InterPro" id="IPR039303">
    <property type="entry name" value="CCDC50"/>
</dbReference>
<accession>A0A3B3RX72</accession>
<sequence>MADYIDQNSLPGVKEVCRDFALLEDHSLAQSLQDQEIESHLASNVHRSRLMQQDLRVARRLQQEENLRASIRRQQVHKAVECRDSEMAMEIQEELVKQERQNRHLEEKDEAFARKLQEKEMKEQRRRKKQKEPMIEEEYYEDQDRNEQAHYDIMEVTQGLDDLDVQEVRDMEVARRIQEEELMVRASRADKQAAQVAQDEEIAWLIMEEEEEKYKKCKNRDKRLSKKDRKLQQEDWTPLLQEESEHLKSQKQRPERPPAPVLNCDYVESISYPRPTFSSQAPARPQSRPSFKGLFKRQ</sequence>
<keyword evidence="1" id="KW-0175">Coiled coil</keyword>
<evidence type="ECO:0000259" key="3">
    <source>
        <dbReference type="Pfam" id="PF15295"/>
    </source>
</evidence>
<feature type="compositionally biased region" description="Basic residues" evidence="2">
    <location>
        <begin position="215"/>
        <end position="229"/>
    </location>
</feature>
<dbReference type="InterPro" id="IPR029311">
    <property type="entry name" value="CCDC50_N"/>
</dbReference>
<evidence type="ECO:0000256" key="1">
    <source>
        <dbReference type="ARBA" id="ARBA00023054"/>
    </source>
</evidence>
<keyword evidence="5" id="KW-1185">Reference proteome</keyword>
<feature type="compositionally biased region" description="Basic and acidic residues" evidence="2">
    <location>
        <begin position="243"/>
        <end position="256"/>
    </location>
</feature>
<dbReference type="PANTHER" id="PTHR22115">
    <property type="entry name" value="C3ORF6 PROTEIN-RELATED"/>
    <property type="match status" value="1"/>
</dbReference>
<evidence type="ECO:0000313" key="4">
    <source>
        <dbReference type="Ensembl" id="ENSPKIP00000022918.1"/>
    </source>
</evidence>
<dbReference type="Proteomes" id="UP000261540">
    <property type="component" value="Unplaced"/>
</dbReference>
<reference evidence="4" key="2">
    <citation type="submission" date="2025-09" db="UniProtKB">
        <authorList>
            <consortium name="Ensembl"/>
        </authorList>
    </citation>
    <scope>IDENTIFICATION</scope>
</reference>
<name>A0A3B3RX72_9TELE</name>
<dbReference type="GO" id="GO:0005737">
    <property type="term" value="C:cytoplasm"/>
    <property type="evidence" value="ECO:0007669"/>
    <property type="project" value="TreeGrafter"/>
</dbReference>
<dbReference type="PANTHER" id="PTHR22115:SF1">
    <property type="entry name" value="COILED-COIL DOMAIN-CONTAINING PROTEIN 50"/>
    <property type="match status" value="1"/>
</dbReference>
<feature type="region of interest" description="Disordered" evidence="2">
    <location>
        <begin position="215"/>
        <end position="298"/>
    </location>
</feature>
<dbReference type="GeneTree" id="ENSGT00390000011058"/>